<dbReference type="EMBL" id="FOAS01000001">
    <property type="protein sequence ID" value="SEK27215.1"/>
    <property type="molecule type" value="Genomic_DNA"/>
</dbReference>
<name>A0A1H7FV11_9GAMM</name>
<evidence type="ECO:0000256" key="1">
    <source>
        <dbReference type="SAM" id="MobiDB-lite"/>
    </source>
</evidence>
<sequence length="161" mass="18174">MRKPLLLLVFSLLLSACEQPEAEVKALVADSAEQRIWAFIHFNVPSESGMDSYYYYGRIAQPLYRLIKNNRAQRGFITLEEVRYWGNDDKIHAYADRENTGEMVFRIEDIKQIELIANPPQVGLGYEQYREAKPQTPSPSEAAPPASEAPAAPGRFPAKAS</sequence>
<protein>
    <recommendedName>
        <fullName evidence="4">Lipoprotein</fullName>
    </recommendedName>
</protein>
<evidence type="ECO:0008006" key="4">
    <source>
        <dbReference type="Google" id="ProtNLM"/>
    </source>
</evidence>
<dbReference type="AlphaFoldDB" id="A0A1H7FV11"/>
<dbReference type="STRING" id="1429083.GCA_001885685_02288"/>
<reference evidence="2 3" key="1">
    <citation type="submission" date="2016-10" db="EMBL/GenBank/DDBJ databases">
        <authorList>
            <person name="de Groot N.N."/>
        </authorList>
    </citation>
    <scope>NUCLEOTIDE SEQUENCE [LARGE SCALE GENOMIC DNA]</scope>
    <source>
        <strain evidence="2 3">JCM 19513</strain>
    </source>
</reference>
<organism evidence="2 3">
    <name type="scientific">Atopomonas hussainii</name>
    <dbReference type="NCBI Taxonomy" id="1429083"/>
    <lineage>
        <taxon>Bacteria</taxon>
        <taxon>Pseudomonadati</taxon>
        <taxon>Pseudomonadota</taxon>
        <taxon>Gammaproteobacteria</taxon>
        <taxon>Pseudomonadales</taxon>
        <taxon>Pseudomonadaceae</taxon>
        <taxon>Atopomonas</taxon>
    </lineage>
</organism>
<accession>A0A1H7FV11</accession>
<proteinExistence type="predicted"/>
<dbReference type="RefSeq" id="WP_074864312.1">
    <property type="nucleotide sequence ID" value="NZ_FOAS01000001.1"/>
</dbReference>
<gene>
    <name evidence="2" type="ORF">SAMN05216214_101274</name>
</gene>
<feature type="region of interest" description="Disordered" evidence="1">
    <location>
        <begin position="126"/>
        <end position="161"/>
    </location>
</feature>
<dbReference type="PROSITE" id="PS51257">
    <property type="entry name" value="PROKAR_LIPOPROTEIN"/>
    <property type="match status" value="1"/>
</dbReference>
<evidence type="ECO:0000313" key="3">
    <source>
        <dbReference type="Proteomes" id="UP000185766"/>
    </source>
</evidence>
<dbReference type="Proteomes" id="UP000185766">
    <property type="component" value="Unassembled WGS sequence"/>
</dbReference>
<evidence type="ECO:0000313" key="2">
    <source>
        <dbReference type="EMBL" id="SEK27215.1"/>
    </source>
</evidence>
<keyword evidence="3" id="KW-1185">Reference proteome</keyword>
<feature type="compositionally biased region" description="Low complexity" evidence="1">
    <location>
        <begin position="138"/>
        <end position="153"/>
    </location>
</feature>